<protein>
    <submittedName>
        <fullName evidence="2">Uncharacterized protein</fullName>
    </submittedName>
</protein>
<keyword evidence="1" id="KW-0472">Membrane</keyword>
<proteinExistence type="predicted"/>
<dbReference type="OrthoDB" id="3012488at2759"/>
<keyword evidence="1" id="KW-0812">Transmembrane</keyword>
<dbReference type="Proteomes" id="UP000298061">
    <property type="component" value="Unassembled WGS sequence"/>
</dbReference>
<sequence length="110" mass="13018">MLSYCCCVSTLHAIFLCHNVYYYVILTYHDPFLLIHGEWSLFMANAAGVLVCFLVQLFYTRMIYHRHNERQVALVIDDRTCAADLDASRFWNCNGCRRVRLSYQFIQFFA</sequence>
<evidence type="ECO:0000313" key="3">
    <source>
        <dbReference type="Proteomes" id="UP000298061"/>
    </source>
</evidence>
<gene>
    <name evidence="2" type="ORF">EWM64_g2230</name>
</gene>
<reference evidence="2 3" key="1">
    <citation type="submission" date="2019-02" db="EMBL/GenBank/DDBJ databases">
        <title>Genome sequencing of the rare red list fungi Hericium alpestre (H. flagellum).</title>
        <authorList>
            <person name="Buettner E."/>
            <person name="Kellner H."/>
        </authorList>
    </citation>
    <scope>NUCLEOTIDE SEQUENCE [LARGE SCALE GENOMIC DNA]</scope>
    <source>
        <strain evidence="2 3">DSM 108284</strain>
    </source>
</reference>
<feature type="transmembrane region" description="Helical" evidence="1">
    <location>
        <begin position="39"/>
        <end position="60"/>
    </location>
</feature>
<dbReference type="EMBL" id="SFCI01000174">
    <property type="protein sequence ID" value="TFY81786.1"/>
    <property type="molecule type" value="Genomic_DNA"/>
</dbReference>
<organism evidence="2 3">
    <name type="scientific">Hericium alpestre</name>
    <dbReference type="NCBI Taxonomy" id="135208"/>
    <lineage>
        <taxon>Eukaryota</taxon>
        <taxon>Fungi</taxon>
        <taxon>Dikarya</taxon>
        <taxon>Basidiomycota</taxon>
        <taxon>Agaricomycotina</taxon>
        <taxon>Agaricomycetes</taxon>
        <taxon>Russulales</taxon>
        <taxon>Hericiaceae</taxon>
        <taxon>Hericium</taxon>
    </lineage>
</organism>
<evidence type="ECO:0000256" key="1">
    <source>
        <dbReference type="SAM" id="Phobius"/>
    </source>
</evidence>
<accession>A0A4Z0A432</accession>
<comment type="caution">
    <text evidence="2">The sequence shown here is derived from an EMBL/GenBank/DDBJ whole genome shotgun (WGS) entry which is preliminary data.</text>
</comment>
<name>A0A4Z0A432_9AGAM</name>
<keyword evidence="3" id="KW-1185">Reference proteome</keyword>
<evidence type="ECO:0000313" key="2">
    <source>
        <dbReference type="EMBL" id="TFY81786.1"/>
    </source>
</evidence>
<dbReference type="AlphaFoldDB" id="A0A4Z0A432"/>
<keyword evidence="1" id="KW-1133">Transmembrane helix</keyword>